<name>J9F883_WUCBA</name>
<evidence type="ECO:0000256" key="1">
    <source>
        <dbReference type="SAM" id="MobiDB-lite"/>
    </source>
</evidence>
<protein>
    <submittedName>
        <fullName evidence="2">Uncharacterized protein</fullName>
    </submittedName>
</protein>
<feature type="region of interest" description="Disordered" evidence="1">
    <location>
        <begin position="73"/>
        <end position="95"/>
    </location>
</feature>
<sequence length="119" mass="13310">IYQYDVLECIFAAPVQFPDDTNSSNVSIIVTHSSSLFLLQTDTLQLLWMKIIEVLRVPGETFSGVQILKINKRDSNKSNDSSSSKSDSSSSSGSKMTIVSYRALIGSRDDRIRCFQFSF</sequence>
<organism evidence="2 3">
    <name type="scientific">Wuchereria bancrofti</name>
    <dbReference type="NCBI Taxonomy" id="6293"/>
    <lineage>
        <taxon>Eukaryota</taxon>
        <taxon>Metazoa</taxon>
        <taxon>Ecdysozoa</taxon>
        <taxon>Nematoda</taxon>
        <taxon>Chromadorea</taxon>
        <taxon>Rhabditida</taxon>
        <taxon>Spirurina</taxon>
        <taxon>Spiruromorpha</taxon>
        <taxon>Filarioidea</taxon>
        <taxon>Onchocercidae</taxon>
        <taxon>Wuchereria</taxon>
    </lineage>
</organism>
<feature type="compositionally biased region" description="Low complexity" evidence="1">
    <location>
        <begin position="78"/>
        <end position="95"/>
    </location>
</feature>
<gene>
    <name evidence="2" type="ORF">WUBG_05538</name>
</gene>
<comment type="caution">
    <text evidence="2">The sequence shown here is derived from an EMBL/GenBank/DDBJ whole genome shotgun (WGS) entry which is preliminary data.</text>
</comment>
<dbReference type="EMBL" id="ADBV01002132">
    <property type="protein sequence ID" value="EJW83549.1"/>
    <property type="molecule type" value="Genomic_DNA"/>
</dbReference>
<evidence type="ECO:0000313" key="3">
    <source>
        <dbReference type="Proteomes" id="UP000004810"/>
    </source>
</evidence>
<dbReference type="AlphaFoldDB" id="J9F883"/>
<feature type="non-terminal residue" evidence="2">
    <location>
        <position position="1"/>
    </location>
</feature>
<dbReference type="Proteomes" id="UP000004810">
    <property type="component" value="Unassembled WGS sequence"/>
</dbReference>
<reference evidence="3" key="1">
    <citation type="submission" date="2012-08" db="EMBL/GenBank/DDBJ databases">
        <title>The Genome Sequence of Wuchereria bancrofti.</title>
        <authorList>
            <person name="Nutman T.B."/>
            <person name="Fink D.L."/>
            <person name="Russ C."/>
            <person name="Young S."/>
            <person name="Zeng Q."/>
            <person name="Koehrsen M."/>
            <person name="Alvarado L."/>
            <person name="Berlin A."/>
            <person name="Chapman S.B."/>
            <person name="Chen Z."/>
            <person name="Freedman E."/>
            <person name="Gellesch M."/>
            <person name="Goldberg J."/>
            <person name="Griggs A."/>
            <person name="Gujja S."/>
            <person name="Heilman E.R."/>
            <person name="Heiman D."/>
            <person name="Hepburn T."/>
            <person name="Howarth C."/>
            <person name="Jen D."/>
            <person name="Larson L."/>
            <person name="Lewis B."/>
            <person name="Mehta T."/>
            <person name="Park D."/>
            <person name="Pearson M."/>
            <person name="Roberts A."/>
            <person name="Saif S."/>
            <person name="Shea T."/>
            <person name="Shenoy N."/>
            <person name="Sisk P."/>
            <person name="Stolte C."/>
            <person name="Sykes S."/>
            <person name="Walk T."/>
            <person name="White J."/>
            <person name="Yandava C."/>
            <person name="Haas B."/>
            <person name="Henn M.R."/>
            <person name="Nusbaum C."/>
            <person name="Birren B."/>
        </authorList>
    </citation>
    <scope>NUCLEOTIDE SEQUENCE [LARGE SCALE GENOMIC DNA]</scope>
    <source>
        <strain evidence="3">NA</strain>
    </source>
</reference>
<evidence type="ECO:0000313" key="2">
    <source>
        <dbReference type="EMBL" id="EJW83549.1"/>
    </source>
</evidence>
<proteinExistence type="predicted"/>
<accession>J9F883</accession>